<keyword evidence="4" id="KW-0813">Transport</keyword>
<sequence>MVVEMVDYPLCRSTLDASCQLQNEVTDSAYLGSESTYSECETFTDEDTGACVAPEMHEDVETDSGIEATLHDPKDRSNRFSLNAELHNHSSSLVTVIGGEEEHFEDFGESNTSELRLETSATQDEADANTALTNTPEQLNGSALLSPSAGKRLSSKKVARHLLQNSSMTLDTVSDLTRDILELADNDITDKVLLLERRVAELEKESEASGEQHTRLRHENLQLVHRANAFEEQLKEQEVFSDEQLQQETRRHKDAISKLERERGLELENLQARYQQLDEENSELKSCIPCLRANIERLEEEKKKLQDETEALSDRLEDEMENRRKLANKLSHERHTNQKDKENTQELIEDLRKQLEHLQLYKLEVETKRGRTPGAGLQEYQTRTREAELEHEIKRLKQDNRSLKEQNDELNGQIINLSIQGAKSLMSESFSDSLAAEISSVSRAELMETVHKQEEINYRLQDYIDKIIVAIMECNPSILEVK</sequence>
<dbReference type="PANTHER" id="PTHR15726">
    <property type="entry name" value="RAB11-FAMILY INTERACTING PROTEIN"/>
    <property type="match status" value="1"/>
</dbReference>
<dbReference type="GO" id="GO:0055038">
    <property type="term" value="C:recycling endosome membrane"/>
    <property type="evidence" value="ECO:0007669"/>
    <property type="project" value="UniProtKB-SubCell"/>
</dbReference>
<dbReference type="InterPro" id="IPR037245">
    <property type="entry name" value="FIP-RBD_C_sf"/>
</dbReference>
<accession>A0AAV2LA41</accession>
<reference evidence="12 13" key="1">
    <citation type="submission" date="2024-04" db="EMBL/GenBank/DDBJ databases">
        <authorList>
            <person name="Waldvogel A.-M."/>
            <person name="Schoenle A."/>
        </authorList>
    </citation>
    <scope>NUCLEOTIDE SEQUENCE [LARGE SCALE GENOMIC DNA]</scope>
</reference>
<keyword evidence="7" id="KW-0175">Coiled coil</keyword>
<dbReference type="PANTHER" id="PTHR15726:SF6">
    <property type="entry name" value="RAB11 FAMILY-INTERACTING PROTEIN 3"/>
    <property type="match status" value="1"/>
</dbReference>
<keyword evidence="6" id="KW-0967">Endosome</keyword>
<dbReference type="Gene3D" id="1.20.5.2440">
    <property type="match status" value="1"/>
</dbReference>
<name>A0AAV2LA41_KNICA</name>
<evidence type="ECO:0000259" key="11">
    <source>
        <dbReference type="PROSITE" id="PS51511"/>
    </source>
</evidence>
<evidence type="ECO:0000256" key="6">
    <source>
        <dbReference type="ARBA" id="ARBA00022753"/>
    </source>
</evidence>
<dbReference type="InterPro" id="IPR051977">
    <property type="entry name" value="Rab11-interacting_regulator"/>
</dbReference>
<dbReference type="GO" id="GO:0030496">
    <property type="term" value="C:midbody"/>
    <property type="evidence" value="ECO:0007669"/>
    <property type="project" value="UniProtKB-SubCell"/>
</dbReference>
<dbReference type="Proteomes" id="UP001497482">
    <property type="component" value="Chromosome 23"/>
</dbReference>
<gene>
    <name evidence="12" type="ORF">KC01_LOCUS27556</name>
</gene>
<evidence type="ECO:0000256" key="9">
    <source>
        <dbReference type="ARBA" id="ARBA00023306"/>
    </source>
</evidence>
<dbReference type="SUPFAM" id="SSF144270">
    <property type="entry name" value="Eferin C-derminal domain-like"/>
    <property type="match status" value="1"/>
</dbReference>
<evidence type="ECO:0000256" key="3">
    <source>
        <dbReference type="ARBA" id="ARBA00004654"/>
    </source>
</evidence>
<keyword evidence="9" id="KW-0131">Cell cycle</keyword>
<evidence type="ECO:0000256" key="1">
    <source>
        <dbReference type="ARBA" id="ARBA00004214"/>
    </source>
</evidence>
<evidence type="ECO:0000256" key="7">
    <source>
        <dbReference type="ARBA" id="ARBA00023054"/>
    </source>
</evidence>
<dbReference type="GO" id="GO:0032456">
    <property type="term" value="P:endocytic recycling"/>
    <property type="evidence" value="ECO:0007669"/>
    <property type="project" value="TreeGrafter"/>
</dbReference>
<dbReference type="Pfam" id="PF25450">
    <property type="entry name" value="Rab11-FIP3"/>
    <property type="match status" value="1"/>
</dbReference>
<evidence type="ECO:0000313" key="12">
    <source>
        <dbReference type="EMBL" id="CAL1599252.1"/>
    </source>
</evidence>
<dbReference type="Gene3D" id="1.20.5.340">
    <property type="match status" value="1"/>
</dbReference>
<dbReference type="Pfam" id="PF09457">
    <property type="entry name" value="RBD-FIP"/>
    <property type="match status" value="1"/>
</dbReference>
<dbReference type="PROSITE" id="PS51511">
    <property type="entry name" value="FIP_RBD"/>
    <property type="match status" value="1"/>
</dbReference>
<dbReference type="AlphaFoldDB" id="A0AAV2LA41"/>
<dbReference type="GO" id="GO:0051301">
    <property type="term" value="P:cell division"/>
    <property type="evidence" value="ECO:0007669"/>
    <property type="project" value="UniProtKB-KW"/>
</dbReference>
<dbReference type="GO" id="GO:0032465">
    <property type="term" value="P:regulation of cytokinesis"/>
    <property type="evidence" value="ECO:0007669"/>
    <property type="project" value="TreeGrafter"/>
</dbReference>
<dbReference type="GO" id="GO:0032154">
    <property type="term" value="C:cleavage furrow"/>
    <property type="evidence" value="ECO:0007669"/>
    <property type="project" value="UniProtKB-SubCell"/>
</dbReference>
<dbReference type="EMBL" id="OZ035845">
    <property type="protein sequence ID" value="CAL1599252.1"/>
    <property type="molecule type" value="Genomic_DNA"/>
</dbReference>
<keyword evidence="8" id="KW-0472">Membrane</keyword>
<evidence type="ECO:0000256" key="4">
    <source>
        <dbReference type="ARBA" id="ARBA00022448"/>
    </source>
</evidence>
<feature type="region of interest" description="Disordered" evidence="10">
    <location>
        <begin position="302"/>
        <end position="322"/>
    </location>
</feature>
<proteinExistence type="predicted"/>
<evidence type="ECO:0000256" key="2">
    <source>
        <dbReference type="ARBA" id="ARBA00004626"/>
    </source>
</evidence>
<organism evidence="12 13">
    <name type="scientific">Knipowitschia caucasica</name>
    <name type="common">Caucasian dwarf goby</name>
    <name type="synonym">Pomatoschistus caucasicus</name>
    <dbReference type="NCBI Taxonomy" id="637954"/>
    <lineage>
        <taxon>Eukaryota</taxon>
        <taxon>Metazoa</taxon>
        <taxon>Chordata</taxon>
        <taxon>Craniata</taxon>
        <taxon>Vertebrata</taxon>
        <taxon>Euteleostomi</taxon>
        <taxon>Actinopterygii</taxon>
        <taxon>Neopterygii</taxon>
        <taxon>Teleostei</taxon>
        <taxon>Neoteleostei</taxon>
        <taxon>Acanthomorphata</taxon>
        <taxon>Gobiaria</taxon>
        <taxon>Gobiiformes</taxon>
        <taxon>Gobioidei</taxon>
        <taxon>Gobiidae</taxon>
        <taxon>Gobiinae</taxon>
        <taxon>Knipowitschia</taxon>
    </lineage>
</organism>
<keyword evidence="5" id="KW-0132">Cell division</keyword>
<dbReference type="InterPro" id="IPR019018">
    <property type="entry name" value="Rab-bd_FIP-RBD"/>
</dbReference>
<evidence type="ECO:0000256" key="8">
    <source>
        <dbReference type="ARBA" id="ARBA00023136"/>
    </source>
</evidence>
<dbReference type="GO" id="GO:0030139">
    <property type="term" value="C:endocytic vesicle"/>
    <property type="evidence" value="ECO:0007669"/>
    <property type="project" value="TreeGrafter"/>
</dbReference>
<evidence type="ECO:0000256" key="5">
    <source>
        <dbReference type="ARBA" id="ARBA00022618"/>
    </source>
</evidence>
<comment type="subcellular location">
    <subcellularLocation>
        <location evidence="2">Cleavage furrow</location>
    </subcellularLocation>
    <subcellularLocation>
        <location evidence="1">Midbody</location>
    </subcellularLocation>
    <subcellularLocation>
        <location evidence="3">Recycling endosome membrane</location>
        <topology evidence="3">Peripheral membrane protein</topology>
    </subcellularLocation>
</comment>
<feature type="domain" description="FIP-RBD" evidence="11">
    <location>
        <begin position="420"/>
        <end position="482"/>
    </location>
</feature>
<evidence type="ECO:0000256" key="10">
    <source>
        <dbReference type="SAM" id="MobiDB-lite"/>
    </source>
</evidence>
<keyword evidence="13" id="KW-1185">Reference proteome</keyword>
<dbReference type="InterPro" id="IPR057316">
    <property type="entry name" value="Rab11-FIP3/4_dom"/>
</dbReference>
<feature type="compositionally biased region" description="Basic and acidic residues" evidence="10">
    <location>
        <begin position="302"/>
        <end position="315"/>
    </location>
</feature>
<evidence type="ECO:0000313" key="13">
    <source>
        <dbReference type="Proteomes" id="UP001497482"/>
    </source>
</evidence>
<protein>
    <recommendedName>
        <fullName evidence="11">FIP-RBD domain-containing protein</fullName>
    </recommendedName>
</protein>
<dbReference type="FunFam" id="1.20.5.2440:FF:000001">
    <property type="entry name" value="RAB11 family interacting protein 4"/>
    <property type="match status" value="1"/>
</dbReference>